<dbReference type="PROSITE" id="PS50262">
    <property type="entry name" value="G_PROTEIN_RECEP_F1_2"/>
    <property type="match status" value="1"/>
</dbReference>
<dbReference type="InterPro" id="IPR000276">
    <property type="entry name" value="GPCR_Rhodpsn"/>
</dbReference>
<dbReference type="AlphaFoldDB" id="A0AA88Y9I6"/>
<name>A0AA88Y9I6_PINIB</name>
<proteinExistence type="predicted"/>
<feature type="transmembrane region" description="Helical" evidence="5">
    <location>
        <begin position="297"/>
        <end position="316"/>
    </location>
</feature>
<dbReference type="InterPro" id="IPR017452">
    <property type="entry name" value="GPCR_Rhodpsn_7TM"/>
</dbReference>
<evidence type="ECO:0000313" key="7">
    <source>
        <dbReference type="EMBL" id="KAK3092011.1"/>
    </source>
</evidence>
<dbReference type="PANTHER" id="PTHR46641">
    <property type="entry name" value="FMRFAMIDE RECEPTOR-RELATED"/>
    <property type="match status" value="1"/>
</dbReference>
<dbReference type="Pfam" id="PF00001">
    <property type="entry name" value="7tm_1"/>
    <property type="match status" value="1"/>
</dbReference>
<dbReference type="GO" id="GO:0016020">
    <property type="term" value="C:membrane"/>
    <property type="evidence" value="ECO:0007669"/>
    <property type="project" value="UniProtKB-SubCell"/>
</dbReference>
<comment type="caution">
    <text evidence="7">The sequence shown here is derived from an EMBL/GenBank/DDBJ whole genome shotgun (WGS) entry which is preliminary data.</text>
</comment>
<gene>
    <name evidence="7" type="ORF">FSP39_024435</name>
</gene>
<feature type="transmembrane region" description="Helical" evidence="5">
    <location>
        <begin position="194"/>
        <end position="223"/>
    </location>
</feature>
<evidence type="ECO:0000313" key="8">
    <source>
        <dbReference type="Proteomes" id="UP001186944"/>
    </source>
</evidence>
<feature type="transmembrane region" description="Helical" evidence="5">
    <location>
        <begin position="106"/>
        <end position="129"/>
    </location>
</feature>
<dbReference type="Gene3D" id="1.20.1070.10">
    <property type="entry name" value="Rhodopsin 7-helix transmembrane proteins"/>
    <property type="match status" value="1"/>
</dbReference>
<keyword evidence="8" id="KW-1185">Reference proteome</keyword>
<feature type="transmembrane region" description="Helical" evidence="5">
    <location>
        <begin position="39"/>
        <end position="62"/>
    </location>
</feature>
<sequence>MSLFGDNVTSVLYDAKEDSNFTSKDSSASQLLEVICNQYIGPILCAFGIIGNTLSLIVSLYGKLRDPPYLYIRALAVMDTCALLVSFPFMVFSIGSTSYHWKWYEAYLFIPLANFFTASSVWITVTMTIERYVVVKFPIWAKSGCSRCGVHFRIWMVLCAATLNCIPRFFTYTVNHVSNGSYKLKPTPFRKGNVYYGIDIFCIIFLHFFPLVILGIGNALLILEVRRAQKARKVLNIRNNRETEFQKDQRRLSITLISIVVLSLCFIVPATVSDIFLYSKFHKRPSGRQISRVVRNLANVLLWCNLSFNFILYCAFNKRFVRILRKMISLRPLRDKNNLLISTRASMKTTDTTFL</sequence>
<dbReference type="PRINTS" id="PR00237">
    <property type="entry name" value="GPCRRHODOPSN"/>
</dbReference>
<dbReference type="InterPro" id="IPR052954">
    <property type="entry name" value="GPCR-Ligand_Int"/>
</dbReference>
<feature type="domain" description="G-protein coupled receptors family 1 profile" evidence="6">
    <location>
        <begin position="51"/>
        <end position="313"/>
    </location>
</feature>
<feature type="transmembrane region" description="Helical" evidence="5">
    <location>
        <begin position="150"/>
        <end position="174"/>
    </location>
</feature>
<evidence type="ECO:0000259" key="6">
    <source>
        <dbReference type="PROSITE" id="PS50262"/>
    </source>
</evidence>
<evidence type="ECO:0000256" key="4">
    <source>
        <dbReference type="ARBA" id="ARBA00023136"/>
    </source>
</evidence>
<evidence type="ECO:0000256" key="5">
    <source>
        <dbReference type="SAM" id="Phobius"/>
    </source>
</evidence>
<evidence type="ECO:0000256" key="2">
    <source>
        <dbReference type="ARBA" id="ARBA00022692"/>
    </source>
</evidence>
<evidence type="ECO:0000256" key="1">
    <source>
        <dbReference type="ARBA" id="ARBA00004370"/>
    </source>
</evidence>
<comment type="subcellular location">
    <subcellularLocation>
        <location evidence="1">Membrane</location>
    </subcellularLocation>
</comment>
<dbReference type="SUPFAM" id="SSF81321">
    <property type="entry name" value="Family A G protein-coupled receptor-like"/>
    <property type="match status" value="1"/>
</dbReference>
<organism evidence="7 8">
    <name type="scientific">Pinctada imbricata</name>
    <name type="common">Atlantic pearl-oyster</name>
    <name type="synonym">Pinctada martensii</name>
    <dbReference type="NCBI Taxonomy" id="66713"/>
    <lineage>
        <taxon>Eukaryota</taxon>
        <taxon>Metazoa</taxon>
        <taxon>Spiralia</taxon>
        <taxon>Lophotrochozoa</taxon>
        <taxon>Mollusca</taxon>
        <taxon>Bivalvia</taxon>
        <taxon>Autobranchia</taxon>
        <taxon>Pteriomorphia</taxon>
        <taxon>Pterioida</taxon>
        <taxon>Pterioidea</taxon>
        <taxon>Pteriidae</taxon>
        <taxon>Pinctada</taxon>
    </lineage>
</organism>
<feature type="transmembrane region" description="Helical" evidence="5">
    <location>
        <begin position="74"/>
        <end position="94"/>
    </location>
</feature>
<protein>
    <recommendedName>
        <fullName evidence="6">G-protein coupled receptors family 1 profile domain-containing protein</fullName>
    </recommendedName>
</protein>
<accession>A0AA88Y9I6</accession>
<dbReference type="GO" id="GO:0004930">
    <property type="term" value="F:G protein-coupled receptor activity"/>
    <property type="evidence" value="ECO:0007669"/>
    <property type="project" value="InterPro"/>
</dbReference>
<evidence type="ECO:0000256" key="3">
    <source>
        <dbReference type="ARBA" id="ARBA00022989"/>
    </source>
</evidence>
<dbReference type="PANTHER" id="PTHR46641:SF2">
    <property type="entry name" value="FMRFAMIDE RECEPTOR"/>
    <property type="match status" value="1"/>
</dbReference>
<dbReference type="Proteomes" id="UP001186944">
    <property type="component" value="Unassembled WGS sequence"/>
</dbReference>
<reference evidence="7" key="1">
    <citation type="submission" date="2019-08" db="EMBL/GenBank/DDBJ databases">
        <title>The improved chromosome-level genome for the pearl oyster Pinctada fucata martensii using PacBio sequencing and Hi-C.</title>
        <authorList>
            <person name="Zheng Z."/>
        </authorList>
    </citation>
    <scope>NUCLEOTIDE SEQUENCE</scope>
    <source>
        <strain evidence="7">ZZ-2019</strain>
        <tissue evidence="7">Adductor muscle</tissue>
    </source>
</reference>
<dbReference type="EMBL" id="VSWD01000010">
    <property type="protein sequence ID" value="KAK3092011.1"/>
    <property type="molecule type" value="Genomic_DNA"/>
</dbReference>
<feature type="transmembrane region" description="Helical" evidence="5">
    <location>
        <begin position="254"/>
        <end position="277"/>
    </location>
</feature>
<dbReference type="CDD" id="cd14978">
    <property type="entry name" value="7tmA_FMRFamide_R-like"/>
    <property type="match status" value="1"/>
</dbReference>
<keyword evidence="3 5" id="KW-1133">Transmembrane helix</keyword>
<keyword evidence="4 5" id="KW-0472">Membrane</keyword>
<keyword evidence="2 5" id="KW-0812">Transmembrane</keyword>